<evidence type="ECO:0000256" key="1">
    <source>
        <dbReference type="SAM" id="Phobius"/>
    </source>
</evidence>
<reference evidence="2 3" key="1">
    <citation type="submission" date="2015-06" db="EMBL/GenBank/DDBJ databases">
        <authorList>
            <person name="Xie B.-B."/>
            <person name="Rong J.-C."/>
            <person name="Qin Q.-L."/>
            <person name="Zhang Y.-Z."/>
        </authorList>
    </citation>
    <scope>NUCLEOTIDE SEQUENCE [LARGE SCALE GENOMIC DNA]</scope>
    <source>
        <strain evidence="2 3">KMM 3549</strain>
    </source>
</reference>
<accession>A0ABM6N7G8</accession>
<proteinExistence type="predicted"/>
<name>A0ABM6N7G8_9GAMM</name>
<evidence type="ECO:0000313" key="2">
    <source>
        <dbReference type="EMBL" id="ATC92229.1"/>
    </source>
</evidence>
<keyword evidence="3" id="KW-1185">Reference proteome</keyword>
<gene>
    <name evidence="2" type="ORF">PISS_b6000</name>
</gene>
<organism evidence="2 3">
    <name type="scientific">Pseudoalteromonas issachenkonii</name>
    <dbReference type="NCBI Taxonomy" id="152297"/>
    <lineage>
        <taxon>Bacteria</taxon>
        <taxon>Pseudomonadati</taxon>
        <taxon>Pseudomonadota</taxon>
        <taxon>Gammaproteobacteria</taxon>
        <taxon>Alteromonadales</taxon>
        <taxon>Pseudoalteromonadaceae</taxon>
        <taxon>Pseudoalteromonas</taxon>
    </lineage>
</organism>
<keyword evidence="1" id="KW-1133">Transmembrane helix</keyword>
<protein>
    <submittedName>
        <fullName evidence="2">Uncharacterized protein</fullName>
    </submittedName>
</protein>
<evidence type="ECO:0000313" key="3">
    <source>
        <dbReference type="Proteomes" id="UP000217258"/>
    </source>
</evidence>
<sequence>MPIAKRSFATAKIIAQLPSFLTLFLHVMLVV</sequence>
<dbReference type="EMBL" id="CP011031">
    <property type="protein sequence ID" value="ATC92229.1"/>
    <property type="molecule type" value="Genomic_DNA"/>
</dbReference>
<keyword evidence="1" id="KW-0812">Transmembrane</keyword>
<dbReference type="Proteomes" id="UP000217258">
    <property type="component" value="Chromosome II"/>
</dbReference>
<feature type="transmembrane region" description="Helical" evidence="1">
    <location>
        <begin position="12"/>
        <end position="30"/>
    </location>
</feature>
<keyword evidence="1" id="KW-0472">Membrane</keyword>